<organism evidence="1 2">
    <name type="scientific">Rhodococcus tibetensis</name>
    <dbReference type="NCBI Taxonomy" id="2965064"/>
    <lineage>
        <taxon>Bacteria</taxon>
        <taxon>Bacillati</taxon>
        <taxon>Actinomycetota</taxon>
        <taxon>Actinomycetes</taxon>
        <taxon>Mycobacteriales</taxon>
        <taxon>Nocardiaceae</taxon>
        <taxon>Rhodococcus</taxon>
    </lineage>
</organism>
<name>A0ABT1QBB5_9NOCA</name>
<keyword evidence="2" id="KW-1185">Reference proteome</keyword>
<sequence>MSYSAKLLRSVGSVHGLGQSDAELPDLVLAYGTNGETGYVKSSALTTAPATVEEVTKLPTTTLADGTTVFSAGPSTVPLYAEDGVTVIGEFAFSWVSSGCSGSSWLLNRSQSIPHVPH</sequence>
<dbReference type="Proteomes" id="UP001524501">
    <property type="component" value="Unassembled WGS sequence"/>
</dbReference>
<evidence type="ECO:0000313" key="2">
    <source>
        <dbReference type="Proteomes" id="UP001524501"/>
    </source>
</evidence>
<proteinExistence type="predicted"/>
<protein>
    <submittedName>
        <fullName evidence="1">Uncharacterized protein</fullName>
    </submittedName>
</protein>
<dbReference type="EMBL" id="JANFQF010000003">
    <property type="protein sequence ID" value="MCQ4118390.1"/>
    <property type="molecule type" value="Genomic_DNA"/>
</dbReference>
<comment type="caution">
    <text evidence="1">The sequence shown here is derived from an EMBL/GenBank/DDBJ whole genome shotgun (WGS) entry which is preliminary data.</text>
</comment>
<gene>
    <name evidence="1" type="ORF">NOF53_04250</name>
</gene>
<evidence type="ECO:0000313" key="1">
    <source>
        <dbReference type="EMBL" id="MCQ4118390.1"/>
    </source>
</evidence>
<dbReference type="RefSeq" id="WP_255965831.1">
    <property type="nucleotide sequence ID" value="NZ_JANFQF010000003.1"/>
</dbReference>
<accession>A0ABT1QBB5</accession>
<reference evidence="1 2" key="1">
    <citation type="submission" date="2022-07" db="EMBL/GenBank/DDBJ databases">
        <title>Degradation activity of malathion, p-nitrophenol and potential low-temperature adaptation strategy of Rhodococcus sp. FXJ9.536.</title>
        <authorList>
            <person name="Huang J."/>
            <person name="Huang Y."/>
        </authorList>
    </citation>
    <scope>NUCLEOTIDE SEQUENCE [LARGE SCALE GENOMIC DNA]</scope>
    <source>
        <strain evidence="1 2">FXJ9.536</strain>
    </source>
</reference>